<dbReference type="SUPFAM" id="SSF57802">
    <property type="entry name" value="Rubredoxin-like"/>
    <property type="match status" value="1"/>
</dbReference>
<dbReference type="RefSeq" id="WP_207687802.1">
    <property type="nucleotide sequence ID" value="NZ_CP061799.1"/>
</dbReference>
<organism evidence="3 4">
    <name type="scientific">Desulfonema limicola</name>
    <dbReference type="NCBI Taxonomy" id="45656"/>
    <lineage>
        <taxon>Bacteria</taxon>
        <taxon>Pseudomonadati</taxon>
        <taxon>Thermodesulfobacteriota</taxon>
        <taxon>Desulfobacteria</taxon>
        <taxon>Desulfobacterales</taxon>
        <taxon>Desulfococcaceae</taxon>
        <taxon>Desulfonema</taxon>
    </lineage>
</organism>
<evidence type="ECO:0000259" key="2">
    <source>
        <dbReference type="PROSITE" id="PS50903"/>
    </source>
</evidence>
<name>A0A975BAK9_9BACT</name>
<feature type="region of interest" description="Disordered" evidence="1">
    <location>
        <begin position="1055"/>
        <end position="1074"/>
    </location>
</feature>
<protein>
    <submittedName>
        <fullName evidence="3">Rubredoxin-like domain-containing protein</fullName>
    </submittedName>
</protein>
<dbReference type="Pfam" id="PF21349">
    <property type="entry name" value="RUBY_RBDX"/>
    <property type="match status" value="1"/>
</dbReference>
<reference evidence="3" key="1">
    <citation type="journal article" date="2021" name="Microb. Physiol.">
        <title>Proteogenomic Insights into the Physiology of Marine, Sulfate-Reducing, Filamentous Desulfonema limicola and Desulfonema magnum.</title>
        <authorList>
            <person name="Schnaars V."/>
            <person name="Wohlbrand L."/>
            <person name="Scheve S."/>
            <person name="Hinrichs C."/>
            <person name="Reinhardt R."/>
            <person name="Rabus R."/>
        </authorList>
    </citation>
    <scope>NUCLEOTIDE SEQUENCE</scope>
    <source>
        <strain evidence="3">5ac10</strain>
    </source>
</reference>
<dbReference type="InterPro" id="IPR053095">
    <property type="entry name" value="Actin-binding/GATA_Znf"/>
</dbReference>
<dbReference type="CDD" id="cd00350">
    <property type="entry name" value="rubredoxin_like"/>
    <property type="match status" value="1"/>
</dbReference>
<dbReference type="Proteomes" id="UP000663720">
    <property type="component" value="Chromosome"/>
</dbReference>
<evidence type="ECO:0000313" key="4">
    <source>
        <dbReference type="Proteomes" id="UP000663720"/>
    </source>
</evidence>
<sequence>MKKPAIFILTFILMFFPLISNAKEIGFIEEFSLAQDRAEVLKQLTPGTSDYYFYHCLHAQNTGNLAEVEPMIDLWFQYEGSETQQIKEIKNRQALLEYEQNPEKSLDYIKKQLNLDFNHTKTIQTSNTELAHTLDQDLISIPRLTELAFSKYDNLQGIEDAGLDILEPDKIKQNQNNNARLSDLLNRLQKPDFPNLAELVVEDLKNPNSQGFGSRSIHWKMLKEQMEKCMELMPELKNNSDFINTYLTRLAPSYEIDARYNPEEKRAFHKKQWDFVKDLAPSQNSWKVHILYHILDIDRKLGQFDRELFMTYLKLPRNTSYMNQDYLNLNEFQKYVVNMDSNFFNSECFNQVVSDEQLVKDYLSHFFLTDKDYNAYAEYIYEYWLKNVFAETKILNNIGETEQWYSMTGQTFNNAFKERVDIDFCRTNKELFKTDEPVSLDLYIKNVKTLIIKTYEINTLNYYLSNMQEVDINVNLEDMTATWEKTVSYNEPPLHRVKRRFDFPQMDKPGVYIVEFIGNGKSSRAFIQKGKLNFIKRISAAGHAFTIIDENSRKCPNASVYAAGQEYKADKNAVITIPFTTTPGMQRIILKNGDFCSLGDFEHMTEDYILFARFHTSRESLLKKGKSSVIIRPLLTLNDQPVSLSILENICLGIEFVDMEETHSFKEIKNIKLSKNSESVYEFQVPDNLSRIKFSLKADIKNMSQNTKDNLGAFGEFKVNRIDKTLRVKDMFLSHANGKYCLEILGKNGEPFPNFPVSLSFKHRYFRDKVQTNLSTDKNGRIDLGKLENIDKIYAGLPGEITYVSQGDESKNRGEATVAGDIVVEDTEPDCTWYLSKNLCRYPSFINTQAGETVYIPFAGSETAKKRKDFTLLERGWNQWVEDRSDAVKVNKGFLEISGLEPGEYDLFLKKNQEKISISINRGIPVDNYIISEKNIQEMNYKQPLYISSVDMGEEFMTVKLGNVSESARVHVTATYFMPVFDIFENLSLVFPNPYGTPVSQPFSKYLADRSIEDEYRYILDRKYVKKYPGNMLKRPQLLLNPRKAYKTETYADTSLHDKGTEDGSDGWRPIEPAPRSIEPWEGRDIESVSNLDFLKEPSFLLANLKPDENGEIKIDLKKLGNHQQVFLLALDSRNTVYQEISLPQKEILQKDLRMAETFDSGTNLVEQKKIGLFQAGETFSLENNNTSQYRIFDSIDKVYKLFSTPGSNPDLKEFEFIVKWPGLTQKEKQEKYSKYACHELNFFIYHKDRPFFDQTVKPYINNKKNKTFIDKWLVDENLEQYRAFPAFDSLNIIEKILLLKKTSNIDHCSRYVKDRLDIKFHKNTDTYNRLFDSVLKGGSFVAGSLFNEVQWKCRDCGYIPDGLNPPDICPICGVSSDHFRQHIPIPGASYESAAIEPTFDEILQEQDMAAPAPTPTKAYAGESEDNFIIDPAMLDKPMTRGGHPEDQDIEKRDKIRQLFQKSEKTEEWTEQNYYNADSYEASIEVNPFWNDYAKNKPGELFFSNNFIYAAGNFTEIMFALSLLDLPFTPENHEQTVNGAALSIKALSPMLVFYRQIVKAERSEKNIPVTITQSFFKVDDKYDYSDNKNQEKPVKDEFLFRTSYECRLVINNPASETQNLQLFASIPKGAMPLQKGFYYNSVPVNLDPYSTKTFKYYFYFPKPGNFDFYPAQLSKEEKIIASASPQKLNVVTKLAQVDKDSWKYVSQNSSSQDVLKYLETQNINRLDLTMTAFRMKDRDFFLQTIELLRKLPLYDTTLWSYSIYHNEPDIIREYLETSSYLFSGGTTVDSPILKLDPVSRGRYRYLEYKPLINARAHKFGTQRNILNDRFYEQYNRFMTKLSYQPELKQDDFIELTYYMLIQDRVTEAFEYFEKIDPQATDLKIQYDYLKLYIDFYKKDIKSAESIAKKYENYPVVKWRKMFQSALAQLDEIQGKKTGIVDKEDRNQRMDKMAQSEPGFDFRIESRAVAINYRNIDSFRISYYPMDIELVFSRNPFEQKHDKRFSFVSPTRFDIIKLPQDQDSFNLDLPEEFHNTNLMIEINAKGIKQSRFYYSNSLVVQVMENYGHLDVIAQDTGQPLAETYVKVYAKMKNGEIMFYKDGYTDMRGRFDYLSLSTDEIYNVEKLALLVLSEKNGAVVREVNPPGHFSSKSF</sequence>
<dbReference type="EMBL" id="CP061799">
    <property type="protein sequence ID" value="QTA81813.1"/>
    <property type="molecule type" value="Genomic_DNA"/>
</dbReference>
<dbReference type="Gene3D" id="2.20.28.10">
    <property type="match status" value="1"/>
</dbReference>
<dbReference type="PROSITE" id="PS50903">
    <property type="entry name" value="RUBREDOXIN_LIKE"/>
    <property type="match status" value="1"/>
</dbReference>
<dbReference type="GO" id="GO:0005506">
    <property type="term" value="F:iron ion binding"/>
    <property type="evidence" value="ECO:0007669"/>
    <property type="project" value="InterPro"/>
</dbReference>
<accession>A0A975BAK9</accession>
<dbReference type="PANTHER" id="PTHR23246:SF21">
    <property type="entry name" value="ACTIN-BINDING PROTEIN F"/>
    <property type="match status" value="1"/>
</dbReference>
<gene>
    <name evidence="3" type="ORF">dnl_41640</name>
</gene>
<dbReference type="PANTHER" id="PTHR23246">
    <property type="entry name" value="NEW-GLUE PROTEIN"/>
    <property type="match status" value="1"/>
</dbReference>
<evidence type="ECO:0000313" key="3">
    <source>
        <dbReference type="EMBL" id="QTA81813.1"/>
    </source>
</evidence>
<feature type="domain" description="Rubredoxin-like" evidence="2">
    <location>
        <begin position="1349"/>
        <end position="1383"/>
    </location>
</feature>
<dbReference type="InterPro" id="IPR048574">
    <property type="entry name" value="RUBY_RBDX"/>
</dbReference>
<proteinExistence type="predicted"/>
<evidence type="ECO:0000256" key="1">
    <source>
        <dbReference type="SAM" id="MobiDB-lite"/>
    </source>
</evidence>
<dbReference type="InterPro" id="IPR024934">
    <property type="entry name" value="Rubredoxin-like_dom"/>
</dbReference>
<dbReference type="KEGG" id="dli:dnl_41640"/>
<keyword evidence="4" id="KW-1185">Reference proteome</keyword>